<dbReference type="Proteomes" id="UP000269692">
    <property type="component" value="Unassembled WGS sequence"/>
</dbReference>
<name>A0A3L7ADE7_9HYPH</name>
<dbReference type="PANTHER" id="PTHR11054:SF0">
    <property type="entry name" value="6-PHOSPHOGLUCONOLACTONASE"/>
    <property type="match status" value="1"/>
</dbReference>
<dbReference type="UniPathway" id="UPA00115">
    <property type="reaction ID" value="UER00409"/>
</dbReference>
<comment type="similarity">
    <text evidence="4 7">Belongs to the glucosamine/galactosamine-6-phosphate isomerase family. 6-phosphogluconolactonase subfamily.</text>
</comment>
<dbReference type="GO" id="GO:0017057">
    <property type="term" value="F:6-phosphogluconolactonase activity"/>
    <property type="evidence" value="ECO:0007669"/>
    <property type="project" value="UniProtKB-UniRule"/>
</dbReference>
<sequence length="232" mass="24127">MPFALAAYEDRAALARALAAHVAQALLARTARDGAASLAVSGGRTPALFLETLSAAPLDWGRISVTLVDERWVPETSDRSNAALVRAHLLKGAAAAARFVPLFTGAPTPEAGLAAAEERVGGLPHPFAAVVLGMGDDGHTASFFPGAEGLEAAIDPAAPALLAAIRAEAAGEPRITFTLPELLAADTLLLHIEGKVKREVLEAASRPGPQGQMPIRAVLRHARRPLDVLWCP</sequence>
<accession>A0A3L7ADE7</accession>
<dbReference type="Pfam" id="PF01182">
    <property type="entry name" value="Glucosamine_iso"/>
    <property type="match status" value="1"/>
</dbReference>
<reference evidence="9 10" key="1">
    <citation type="submission" date="2018-10" db="EMBL/GenBank/DDBJ databases">
        <title>Xanthobacter tagetidis genome sequencing and assembly.</title>
        <authorList>
            <person name="Maclea K.S."/>
            <person name="Goen A.E."/>
            <person name="Fatima S.A."/>
        </authorList>
    </citation>
    <scope>NUCLEOTIDE SEQUENCE [LARGE SCALE GENOMIC DNA]</scope>
    <source>
        <strain evidence="9 10">ATCC 700314</strain>
    </source>
</reference>
<evidence type="ECO:0000256" key="3">
    <source>
        <dbReference type="ARBA" id="ARBA00004961"/>
    </source>
</evidence>
<dbReference type="SUPFAM" id="SSF100950">
    <property type="entry name" value="NagB/RpiA/CoA transferase-like"/>
    <property type="match status" value="1"/>
</dbReference>
<dbReference type="PANTHER" id="PTHR11054">
    <property type="entry name" value="6-PHOSPHOGLUCONOLACTONASE"/>
    <property type="match status" value="1"/>
</dbReference>
<evidence type="ECO:0000256" key="5">
    <source>
        <dbReference type="ARBA" id="ARBA00013198"/>
    </source>
</evidence>
<evidence type="ECO:0000313" key="10">
    <source>
        <dbReference type="Proteomes" id="UP000269692"/>
    </source>
</evidence>
<dbReference type="EC" id="3.1.1.31" evidence="5 7"/>
<dbReference type="InterPro" id="IPR037171">
    <property type="entry name" value="NagB/RpiA_transferase-like"/>
</dbReference>
<evidence type="ECO:0000313" key="9">
    <source>
        <dbReference type="EMBL" id="RLP77748.1"/>
    </source>
</evidence>
<dbReference type="InterPro" id="IPR005900">
    <property type="entry name" value="6-phosphogluconolactonase_DevB"/>
</dbReference>
<comment type="pathway">
    <text evidence="3 7">Carbohydrate degradation; pentose phosphate pathway; D-ribulose 5-phosphate from D-glucose 6-phosphate (oxidative stage): step 2/3.</text>
</comment>
<comment type="function">
    <text evidence="2 7">Hydrolysis of 6-phosphogluconolactone to 6-phosphogluconate.</text>
</comment>
<dbReference type="AlphaFoldDB" id="A0A3L7ADE7"/>
<dbReference type="EMBL" id="RCTF01000010">
    <property type="protein sequence ID" value="RLP77748.1"/>
    <property type="molecule type" value="Genomic_DNA"/>
</dbReference>
<gene>
    <name evidence="7 9" type="primary">pgl</name>
    <name evidence="9" type="ORF">D9R14_13615</name>
</gene>
<organism evidence="9 10">
    <name type="scientific">Xanthobacter tagetidis</name>
    <dbReference type="NCBI Taxonomy" id="60216"/>
    <lineage>
        <taxon>Bacteria</taxon>
        <taxon>Pseudomonadati</taxon>
        <taxon>Pseudomonadota</taxon>
        <taxon>Alphaproteobacteria</taxon>
        <taxon>Hyphomicrobiales</taxon>
        <taxon>Xanthobacteraceae</taxon>
        <taxon>Xanthobacter</taxon>
    </lineage>
</organism>
<evidence type="ECO:0000256" key="1">
    <source>
        <dbReference type="ARBA" id="ARBA00000832"/>
    </source>
</evidence>
<comment type="caution">
    <text evidence="9">The sequence shown here is derived from an EMBL/GenBank/DDBJ whole genome shotgun (WGS) entry which is preliminary data.</text>
</comment>
<keyword evidence="10" id="KW-1185">Reference proteome</keyword>
<protein>
    <recommendedName>
        <fullName evidence="6 7">6-phosphogluconolactonase</fullName>
        <shortName evidence="7">6PGL</shortName>
        <ecNumber evidence="5 7">3.1.1.31</ecNumber>
    </recommendedName>
</protein>
<evidence type="ECO:0000256" key="2">
    <source>
        <dbReference type="ARBA" id="ARBA00002681"/>
    </source>
</evidence>
<evidence type="ECO:0000256" key="6">
    <source>
        <dbReference type="ARBA" id="ARBA00020337"/>
    </source>
</evidence>
<feature type="domain" description="Glucosamine/galactosamine-6-phosphate isomerase" evidence="8">
    <location>
        <begin position="9"/>
        <end position="221"/>
    </location>
</feature>
<comment type="catalytic activity">
    <reaction evidence="1 7">
        <text>6-phospho-D-glucono-1,5-lactone + H2O = 6-phospho-D-gluconate + H(+)</text>
        <dbReference type="Rhea" id="RHEA:12556"/>
        <dbReference type="ChEBI" id="CHEBI:15377"/>
        <dbReference type="ChEBI" id="CHEBI:15378"/>
        <dbReference type="ChEBI" id="CHEBI:57955"/>
        <dbReference type="ChEBI" id="CHEBI:58759"/>
        <dbReference type="EC" id="3.1.1.31"/>
    </reaction>
</comment>
<evidence type="ECO:0000259" key="8">
    <source>
        <dbReference type="Pfam" id="PF01182"/>
    </source>
</evidence>
<evidence type="ECO:0000256" key="4">
    <source>
        <dbReference type="ARBA" id="ARBA00010662"/>
    </source>
</evidence>
<dbReference type="GO" id="GO:0005975">
    <property type="term" value="P:carbohydrate metabolic process"/>
    <property type="evidence" value="ECO:0007669"/>
    <property type="project" value="UniProtKB-UniRule"/>
</dbReference>
<dbReference type="OrthoDB" id="9810967at2"/>
<evidence type="ECO:0000256" key="7">
    <source>
        <dbReference type="RuleBase" id="RU365095"/>
    </source>
</evidence>
<dbReference type="GO" id="GO:0006098">
    <property type="term" value="P:pentose-phosphate shunt"/>
    <property type="evidence" value="ECO:0007669"/>
    <property type="project" value="UniProtKB-UniPathway"/>
</dbReference>
<keyword evidence="7 9" id="KW-0378">Hydrolase</keyword>
<dbReference type="InterPro" id="IPR039104">
    <property type="entry name" value="6PGL"/>
</dbReference>
<proteinExistence type="inferred from homology"/>
<dbReference type="NCBIfam" id="TIGR01198">
    <property type="entry name" value="pgl"/>
    <property type="match status" value="1"/>
</dbReference>
<dbReference type="InterPro" id="IPR006148">
    <property type="entry name" value="Glc/Gal-6P_isomerase"/>
</dbReference>
<dbReference type="Gene3D" id="3.40.50.1360">
    <property type="match status" value="1"/>
</dbReference>
<dbReference type="CDD" id="cd01400">
    <property type="entry name" value="6PGL"/>
    <property type="match status" value="1"/>
</dbReference>